<feature type="compositionally biased region" description="Basic and acidic residues" evidence="2">
    <location>
        <begin position="1627"/>
        <end position="1638"/>
    </location>
</feature>
<feature type="compositionally biased region" description="Low complexity" evidence="2">
    <location>
        <begin position="1415"/>
        <end position="1475"/>
    </location>
</feature>
<feature type="region of interest" description="Disordered" evidence="2">
    <location>
        <begin position="241"/>
        <end position="294"/>
    </location>
</feature>
<dbReference type="Pfam" id="PF01693">
    <property type="entry name" value="Cauli_VI"/>
    <property type="match status" value="1"/>
</dbReference>
<feature type="compositionally biased region" description="Polar residues" evidence="2">
    <location>
        <begin position="1513"/>
        <end position="1535"/>
    </location>
</feature>
<dbReference type="SUPFAM" id="SSF55658">
    <property type="entry name" value="L9 N-domain-like"/>
    <property type="match status" value="1"/>
</dbReference>
<organism evidence="4 5">
    <name type="scientific">Leucocoprinus birnbaumii</name>
    <dbReference type="NCBI Taxonomy" id="56174"/>
    <lineage>
        <taxon>Eukaryota</taxon>
        <taxon>Fungi</taxon>
        <taxon>Dikarya</taxon>
        <taxon>Basidiomycota</taxon>
        <taxon>Agaricomycotina</taxon>
        <taxon>Agaricomycetes</taxon>
        <taxon>Agaricomycetidae</taxon>
        <taxon>Agaricales</taxon>
        <taxon>Agaricineae</taxon>
        <taxon>Agaricaceae</taxon>
        <taxon>Leucocoprinus</taxon>
    </lineage>
</organism>
<feature type="compositionally biased region" description="Basic and acidic residues" evidence="2">
    <location>
        <begin position="256"/>
        <end position="277"/>
    </location>
</feature>
<feature type="region of interest" description="Disordered" evidence="2">
    <location>
        <begin position="1119"/>
        <end position="1158"/>
    </location>
</feature>
<feature type="region of interest" description="Disordered" evidence="2">
    <location>
        <begin position="307"/>
        <end position="393"/>
    </location>
</feature>
<reference evidence="4" key="1">
    <citation type="submission" date="2022-07" db="EMBL/GenBank/DDBJ databases">
        <title>Genome Sequence of Leucocoprinus birnbaumii.</title>
        <authorList>
            <person name="Buettner E."/>
        </authorList>
    </citation>
    <scope>NUCLEOTIDE SEQUENCE</scope>
    <source>
        <strain evidence="4">VT141</strain>
    </source>
</reference>
<evidence type="ECO:0000256" key="2">
    <source>
        <dbReference type="SAM" id="MobiDB-lite"/>
    </source>
</evidence>
<protein>
    <recommendedName>
        <fullName evidence="3">Ribonuclease H1 N-terminal domain-containing protein</fullName>
    </recommendedName>
</protein>
<proteinExistence type="predicted"/>
<feature type="compositionally biased region" description="Basic and acidic residues" evidence="2">
    <location>
        <begin position="1653"/>
        <end position="1663"/>
    </location>
</feature>
<feature type="region of interest" description="Disordered" evidence="2">
    <location>
        <begin position="1285"/>
        <end position="1552"/>
    </location>
</feature>
<dbReference type="InterPro" id="IPR037056">
    <property type="entry name" value="RNase_H1_N_sf"/>
</dbReference>
<evidence type="ECO:0000313" key="5">
    <source>
        <dbReference type="Proteomes" id="UP001213000"/>
    </source>
</evidence>
<comment type="caution">
    <text evidence="4">The sequence shown here is derived from an EMBL/GenBank/DDBJ whole genome shotgun (WGS) entry which is preliminary data.</text>
</comment>
<gene>
    <name evidence="4" type="ORF">NP233_g2612</name>
</gene>
<feature type="compositionally biased region" description="Low complexity" evidence="2">
    <location>
        <begin position="1285"/>
        <end position="1304"/>
    </location>
</feature>
<name>A0AAD5W131_9AGAR</name>
<keyword evidence="5" id="KW-1185">Reference proteome</keyword>
<evidence type="ECO:0000313" key="4">
    <source>
        <dbReference type="EMBL" id="KAJ3573158.1"/>
    </source>
</evidence>
<feature type="region of interest" description="Disordered" evidence="2">
    <location>
        <begin position="1"/>
        <end position="22"/>
    </location>
</feature>
<feature type="domain" description="Ribonuclease H1 N-terminal" evidence="3">
    <location>
        <begin position="813"/>
        <end position="852"/>
    </location>
</feature>
<sequence length="1672" mass="180799">MKIKEATRKGTRGKGSSSVTANDIPQDVQEAIAVYERIIQDAETLRDESRLAGITANTMSNGNNRNITFGMTAEEANEKYQGIQDQRRALRYRAREAQEKVIQMKKKLGLKFSVKPYVFLFQGIGAKRVLKHAQAAGTQMANDVSANKDTASGKNTNDDTQIDVVKVNAPVNADVDATKVNAAKVDTPVKATKIDTTKGDAAKVTTPKADVLNLVDAPEIGTLKVNAPGLDASKVDTPGFNASKVDAPKVNAPKVDAPKVDAPKVDAPKVEVPKADDLDGNTTGGGSEDTRNKEVKETIVNVCNDNHTQAQDLDVNMSPENPPKLTEELPSKAQHQHAASSETSTENHEGRNTEQQSSKRQRESGSNSEGTAPPVKKARSKMPRAGADAESAKGKLTGIKSMVLALAQGRSPAMQGKAHTRTFPLVIPFNNLEPAHGCLGPDPLAAIHAVDRLTVDKLVEGALTVDQFLHCSNADKDACAHKLADQLDDHLIKGYAIHANGHKLIRWEASLLGRAMLESHETALHILTTDDGNILCAYHAHIMKTKGVHDASPAMSRIAHFFTGRPFLRTATKGKAPAPREPGHLHCGCREDKVLIEAILQKLTILKSSATGKKETMQHEHLQPLQRSFYAQSFMAWTGLKLKHFFKRDSNGKKQTYGDLLRAQIAILEERLEEWLELGVRTLRSDFEEWHWASGLRMSMEQISRWMVDITTKKPQLSCLSNSLTLPTGAGLSGVWAPRLSPNRHGNQQPMGIGNMPPLPQPRRLVGYIVVGDVHEYMRKYELPERVCPEARDIIINDPDEYHRETRKARYAAYAVYCGIKPSVYTSWLDVEHQVGNLPGARFEGFDSIVDACAEFCRLSLLRKCRPLRRLPVPYHLGVSPECDSRSSTSSVEDVKFEDEESDAVGVEQSDPTNMANHQDLRWYVIVGGMKPGVYQGIDAAVEHLGVQGHCEIHSVELESKADKLFRLRFMEGDVVTVRTLARACPDASRDPSLPATVEPSCWCPAPPASHIMLSTRPNTINADINYLPLKTPARGTRNRGENAFQGAMTIQNGKGKSGLMKTPFHPRSAQLQRAMKDAPGSVSFKDPIHLVTRPNRPLADKTPFANRTLNFQHTPAPAHKLLKSDPLPPILKDQNATPDSVSVSARASSTRKHSRVPKASVVFQTPANKGNHWDVSDGDIVIPEMEQVLELEEKFDDSEEVEYLPPNTLDLPYQPPFEFDLPDYKLLGQAVLRNVFSYPAEDLPPPTFDFTLSDQDLMKWDSLSLPSLLSESESFSLAKGVTKQTTTKATTTTAKHSITTRTTSALASHVNSRPTTASSTCRPATSASVQPSAVKPPTTRPSTTTTKLRVTSTTSKPLASSSTRATSSTAHKLSSLSTRVNRSTQSSTRPASVTTSRMPPDRVPTTRTTLKPFAAAAASARASTTRPPSVPRPATATATVRPTTSASIRLASSRARATKPTPASSAPRAASATSIVRRPAISRAGGTSSSLTTRTKSTVPPTTKKSIMTVARQPTKSTKPSGTGIQPKSSSASKNDVAPKASATGDVDRSVPSGENEIIVKVAATLSDVLILNHDGGAEGPKKAENDDSTGSGLHEVVGACGLGEKVSSPASSAMANGVVAGESGGVRRSEDVRMKSGDMQVDDGASPSEPGELKATTEESLRPTSITELI</sequence>
<feature type="compositionally biased region" description="Polar residues" evidence="2">
    <location>
        <begin position="1305"/>
        <end position="1332"/>
    </location>
</feature>
<keyword evidence="1" id="KW-0175">Coiled coil</keyword>
<dbReference type="Proteomes" id="UP001213000">
    <property type="component" value="Unassembled WGS sequence"/>
</dbReference>
<dbReference type="EMBL" id="JANIEX010000113">
    <property type="protein sequence ID" value="KAJ3573158.1"/>
    <property type="molecule type" value="Genomic_DNA"/>
</dbReference>
<feature type="region of interest" description="Disordered" evidence="2">
    <location>
        <begin position="890"/>
        <end position="912"/>
    </location>
</feature>
<feature type="region of interest" description="Disordered" evidence="2">
    <location>
        <begin position="1608"/>
        <end position="1672"/>
    </location>
</feature>
<dbReference type="InterPro" id="IPR011320">
    <property type="entry name" value="RNase_H1_N"/>
</dbReference>
<evidence type="ECO:0000256" key="1">
    <source>
        <dbReference type="SAM" id="Coils"/>
    </source>
</evidence>
<feature type="compositionally biased region" description="Polar residues" evidence="2">
    <location>
        <begin position="1372"/>
        <end position="1398"/>
    </location>
</feature>
<accession>A0AAD5W131</accession>
<feature type="compositionally biased region" description="Polar residues" evidence="2">
    <location>
        <begin position="353"/>
        <end position="370"/>
    </location>
</feature>
<feature type="compositionally biased region" description="Low complexity" evidence="2">
    <location>
        <begin position="1336"/>
        <end position="1371"/>
    </location>
</feature>
<feature type="compositionally biased region" description="Low complexity" evidence="2">
    <location>
        <begin position="1483"/>
        <end position="1507"/>
    </location>
</feature>
<dbReference type="InterPro" id="IPR009027">
    <property type="entry name" value="Ribosomal_bL9/RNase_H1_N"/>
</dbReference>
<feature type="coiled-coil region" evidence="1">
    <location>
        <begin position="73"/>
        <end position="107"/>
    </location>
</feature>
<dbReference type="Gene3D" id="3.40.970.10">
    <property type="entry name" value="Ribonuclease H1, N-terminal domain"/>
    <property type="match status" value="1"/>
</dbReference>
<evidence type="ECO:0000259" key="3">
    <source>
        <dbReference type="Pfam" id="PF01693"/>
    </source>
</evidence>